<keyword evidence="1" id="KW-0812">Transmembrane</keyword>
<keyword evidence="1" id="KW-1133">Transmembrane helix</keyword>
<proteinExistence type="predicted"/>
<evidence type="ECO:0000313" key="4">
    <source>
        <dbReference type="Proteomes" id="UP001144397"/>
    </source>
</evidence>
<feature type="transmembrane region" description="Helical" evidence="1">
    <location>
        <begin position="442"/>
        <end position="468"/>
    </location>
</feature>
<feature type="transmembrane region" description="Helical" evidence="1">
    <location>
        <begin position="36"/>
        <end position="55"/>
    </location>
</feature>
<feature type="transmembrane region" description="Helical" evidence="1">
    <location>
        <begin position="320"/>
        <end position="343"/>
    </location>
</feature>
<feature type="transmembrane region" description="Helical" evidence="1">
    <location>
        <begin position="226"/>
        <end position="242"/>
    </location>
</feature>
<dbReference type="EMBL" id="BSDO01000002">
    <property type="protein sequence ID" value="GLI22172.1"/>
    <property type="molecule type" value="Genomic_DNA"/>
</dbReference>
<evidence type="ECO:0000256" key="1">
    <source>
        <dbReference type="SAM" id="Phobius"/>
    </source>
</evidence>
<feature type="transmembrane region" description="Helical" evidence="1">
    <location>
        <begin position="120"/>
        <end position="144"/>
    </location>
</feature>
<gene>
    <name evidence="2" type="primary">trkH2</name>
    <name evidence="3" type="ORF">GGQ86_000528</name>
    <name evidence="2" type="ORF">XFLAVUS301_18460</name>
</gene>
<feature type="transmembrane region" description="Helical" evidence="1">
    <location>
        <begin position="263"/>
        <end position="281"/>
    </location>
</feature>
<accession>A0A9W6FLB7</accession>
<dbReference type="EMBL" id="JAVDPY010000001">
    <property type="protein sequence ID" value="MDR6332081.1"/>
    <property type="molecule type" value="Genomic_DNA"/>
</dbReference>
<reference evidence="2" key="1">
    <citation type="submission" date="2022-12" db="EMBL/GenBank/DDBJ databases">
        <title>Reference genome sequencing for broad-spectrum identification of bacterial and archaeal isolates by mass spectrometry.</title>
        <authorList>
            <person name="Sekiguchi Y."/>
            <person name="Tourlousse D.M."/>
        </authorList>
    </citation>
    <scope>NUCLEOTIDE SEQUENCE</scope>
    <source>
        <strain evidence="2">301</strain>
    </source>
</reference>
<dbReference type="AlphaFoldDB" id="A0A9W6FLB7"/>
<dbReference type="Proteomes" id="UP001144397">
    <property type="component" value="Unassembled WGS sequence"/>
</dbReference>
<dbReference type="GeneID" id="95762633"/>
<feature type="transmembrane region" description="Helical" evidence="1">
    <location>
        <begin position="196"/>
        <end position="214"/>
    </location>
</feature>
<comment type="caution">
    <text evidence="2">The sequence shown here is derived from an EMBL/GenBank/DDBJ whole genome shotgun (WGS) entry which is preliminary data.</text>
</comment>
<name>A0A9W6FLB7_XANFL</name>
<dbReference type="PANTHER" id="PTHR32024:SF2">
    <property type="entry name" value="TRK SYSTEM POTASSIUM UPTAKE PROTEIN TRKG-RELATED"/>
    <property type="match status" value="1"/>
</dbReference>
<evidence type="ECO:0000313" key="5">
    <source>
        <dbReference type="Proteomes" id="UP001245370"/>
    </source>
</evidence>
<feature type="transmembrane region" description="Helical" evidence="1">
    <location>
        <begin position="380"/>
        <end position="400"/>
    </location>
</feature>
<keyword evidence="1" id="KW-0472">Membrane</keyword>
<evidence type="ECO:0000313" key="2">
    <source>
        <dbReference type="EMBL" id="GLI22172.1"/>
    </source>
</evidence>
<dbReference type="Proteomes" id="UP001245370">
    <property type="component" value="Unassembled WGS sequence"/>
</dbReference>
<reference evidence="3 5" key="2">
    <citation type="submission" date="2023-07" db="EMBL/GenBank/DDBJ databases">
        <title>Genomic Encyclopedia of Type Strains, Phase IV (KMG-IV): sequencing the most valuable type-strain genomes for metagenomic binning, comparative biology and taxonomic classification.</title>
        <authorList>
            <person name="Goeker M."/>
        </authorList>
    </citation>
    <scope>NUCLEOTIDE SEQUENCE [LARGE SCALE GENOMIC DNA]</scope>
    <source>
        <strain evidence="3 5">DSM 338</strain>
    </source>
</reference>
<feature type="transmembrane region" description="Helical" evidence="1">
    <location>
        <begin position="67"/>
        <end position="89"/>
    </location>
</feature>
<sequence>MANAARPLAAGIAAIGAFALLPMAVAARTGTGPVAVWLATSGFCLFLAGLLRFTTHGLEMRLTRSGAVALVACMWLVLPLMATPAVAVVSGLSPLQAWFEALSAFTATGLTALHQGPASLYVFLGLLQWAGGLLTVVTAVAVLAPAGLGGLPDRTPRGGSALDVVDLVRVLREIAPAYLGATVLAMLVLLASGETIYVAFTLATAVVSAGAHLPPEAQLALALDETPKWLLLPFLIFSATSVRWHRALITRRINAAPEQVESLVIIGWWVVLGIILGALLFRTDEMSSVDAVRDGLFTAASLISTSGIGPHEGTYANLPLGLVILVVLLGGGALSVAGGLKMLRLRAILLRTRGDLLRLVYPHIVLPSALEGGVGSAMRGVWAGAASLAFLYGLCVIALSPGLPSLDAALAAAAAVVTNTGPVYDPAGGGWPAISSLPWGSVLVAGIGMVAGRLEIIGLFVFIHLAIWRT</sequence>
<dbReference type="RefSeq" id="WP_281807211.1">
    <property type="nucleotide sequence ID" value="NZ_BSDO01000002.1"/>
</dbReference>
<protein>
    <submittedName>
        <fullName evidence="2">Potassium transporter TrkH</fullName>
    </submittedName>
    <submittedName>
        <fullName evidence="3">Trk system potassium uptake protein TrkH</fullName>
    </submittedName>
</protein>
<evidence type="ECO:0000313" key="3">
    <source>
        <dbReference type="EMBL" id="MDR6332081.1"/>
    </source>
</evidence>
<organism evidence="2 4">
    <name type="scientific">Xanthobacter flavus</name>
    <dbReference type="NCBI Taxonomy" id="281"/>
    <lineage>
        <taxon>Bacteria</taxon>
        <taxon>Pseudomonadati</taxon>
        <taxon>Pseudomonadota</taxon>
        <taxon>Alphaproteobacteria</taxon>
        <taxon>Hyphomicrobiales</taxon>
        <taxon>Xanthobacteraceae</taxon>
        <taxon>Xanthobacter</taxon>
    </lineage>
</organism>
<dbReference type="PANTHER" id="PTHR32024">
    <property type="entry name" value="TRK SYSTEM POTASSIUM UPTAKE PROTEIN TRKG-RELATED"/>
    <property type="match status" value="1"/>
</dbReference>
<keyword evidence="5" id="KW-1185">Reference proteome</keyword>